<sequence>MGEARHSSVRRSRWHNLEQLRACHSSAEMTRLILDSLSVFCTVLRVHDSGDFFSLAYMSAWVAAARSRANTTFYFYTKSLRYWLAHRDDIGDGYPKVSLPLTCIADREFFFTVCAQGRVHTNLTNLSRELRPFVRHAGRPLWAADVANSQPLLMALTLRADAAIDPGLAAYTQWLAAPHTPPPNPSQSPLPYVGTYSGGSQSDLDRFLEVCVEGQLYERLMDRTGYDRATVKEKFFAVAYGKPEQAATTRVGQAFAAEFPAAWAAVREVNGRDNAAVARRMQAVESYICVLRTCARLMAEFPDAPMYTLHDGLPSQCLGFLFSVVGGPLSVEEHVLSQRIIQLSDSARRCVGNKPSSSRNSALKPNVIARRRSGSKPNSHDCGRSRTERKSPRIARPRSRPLMPPSPRCARNSPQR</sequence>
<evidence type="ECO:0000313" key="3">
    <source>
        <dbReference type="EMBL" id="AWM39246.1"/>
    </source>
</evidence>
<protein>
    <recommendedName>
        <fullName evidence="2">Gene product 88 domain-containing protein</fullName>
    </recommendedName>
</protein>
<feature type="region of interest" description="Disordered" evidence="1">
    <location>
        <begin position="349"/>
        <end position="416"/>
    </location>
</feature>
<feature type="compositionally biased region" description="Basic and acidic residues" evidence="1">
    <location>
        <begin position="378"/>
        <end position="391"/>
    </location>
</feature>
<dbReference type="KEGG" id="gog:C1280_21165"/>
<evidence type="ECO:0000259" key="2">
    <source>
        <dbReference type="Pfam" id="PF17338"/>
    </source>
</evidence>
<dbReference type="Pfam" id="PF17338">
    <property type="entry name" value="GP88"/>
    <property type="match status" value="1"/>
</dbReference>
<name>A0A2Z3H6N9_9BACT</name>
<dbReference type="EMBL" id="CP025958">
    <property type="protein sequence ID" value="AWM39246.1"/>
    <property type="molecule type" value="Genomic_DNA"/>
</dbReference>
<gene>
    <name evidence="3" type="ORF">C1280_21165</name>
</gene>
<keyword evidence="4" id="KW-1185">Reference proteome</keyword>
<evidence type="ECO:0000256" key="1">
    <source>
        <dbReference type="SAM" id="MobiDB-lite"/>
    </source>
</evidence>
<dbReference type="InterPro" id="IPR020290">
    <property type="entry name" value="Gp88"/>
</dbReference>
<proteinExistence type="predicted"/>
<feature type="compositionally biased region" description="Polar residues" evidence="1">
    <location>
        <begin position="354"/>
        <end position="363"/>
    </location>
</feature>
<evidence type="ECO:0000313" key="4">
    <source>
        <dbReference type="Proteomes" id="UP000245802"/>
    </source>
</evidence>
<feature type="domain" description="Gene product 88" evidence="2">
    <location>
        <begin position="2"/>
        <end position="85"/>
    </location>
</feature>
<organism evidence="3 4">
    <name type="scientific">Gemmata obscuriglobus</name>
    <dbReference type="NCBI Taxonomy" id="114"/>
    <lineage>
        <taxon>Bacteria</taxon>
        <taxon>Pseudomonadati</taxon>
        <taxon>Planctomycetota</taxon>
        <taxon>Planctomycetia</taxon>
        <taxon>Gemmatales</taxon>
        <taxon>Gemmataceae</taxon>
        <taxon>Gemmata</taxon>
    </lineage>
</organism>
<dbReference type="AlphaFoldDB" id="A0A2Z3H6N9"/>
<accession>A0A2Z3H6N9</accession>
<reference evidence="3 4" key="1">
    <citation type="submission" date="2018-01" db="EMBL/GenBank/DDBJ databases">
        <title>G. obscuriglobus.</title>
        <authorList>
            <person name="Franke J."/>
            <person name="Blomberg W."/>
            <person name="Selmecki A."/>
        </authorList>
    </citation>
    <scope>NUCLEOTIDE SEQUENCE [LARGE SCALE GENOMIC DNA]</scope>
    <source>
        <strain evidence="3 4">DSM 5831</strain>
    </source>
</reference>
<dbReference type="Proteomes" id="UP000245802">
    <property type="component" value="Chromosome"/>
</dbReference>